<dbReference type="KEGG" id="mya:MORIYA_1596"/>
<organism evidence="1 2">
    <name type="scientific">Moritella yayanosii</name>
    <dbReference type="NCBI Taxonomy" id="69539"/>
    <lineage>
        <taxon>Bacteria</taxon>
        <taxon>Pseudomonadati</taxon>
        <taxon>Pseudomonadota</taxon>
        <taxon>Gammaproteobacteria</taxon>
        <taxon>Alteromonadales</taxon>
        <taxon>Moritellaceae</taxon>
        <taxon>Moritella</taxon>
    </lineage>
</organism>
<dbReference type="AlphaFoldDB" id="A0A330LM22"/>
<gene>
    <name evidence="1" type="ORF">MORIYA_1596</name>
</gene>
<dbReference type="PANTHER" id="PTHR36423:SF2">
    <property type="entry name" value="AFR070WP"/>
    <property type="match status" value="1"/>
</dbReference>
<proteinExistence type="predicted"/>
<evidence type="ECO:0000313" key="2">
    <source>
        <dbReference type="Proteomes" id="UP000250163"/>
    </source>
</evidence>
<dbReference type="EMBL" id="LS483250">
    <property type="protein sequence ID" value="SQD78074.1"/>
    <property type="molecule type" value="Genomic_DNA"/>
</dbReference>
<dbReference type="Proteomes" id="UP000250163">
    <property type="component" value="Chromosome MORIYA"/>
</dbReference>
<protein>
    <recommendedName>
        <fullName evidence="3">4,5-dioxygenase</fullName>
    </recommendedName>
</protein>
<dbReference type="Gene3D" id="3.30.70.1240">
    <property type="entry name" value="DOPA-like domains"/>
    <property type="match status" value="1"/>
</dbReference>
<evidence type="ECO:0008006" key="3">
    <source>
        <dbReference type="Google" id="ProtNLM"/>
    </source>
</evidence>
<evidence type="ECO:0000313" key="1">
    <source>
        <dbReference type="EMBL" id="SQD78074.1"/>
    </source>
</evidence>
<keyword evidence="2" id="KW-1185">Reference proteome</keyword>
<dbReference type="InterPro" id="IPR014980">
    <property type="entry name" value="DOPA_dioxygen"/>
</dbReference>
<dbReference type="RefSeq" id="WP_112714014.1">
    <property type="nucleotide sequence ID" value="NZ_LS483250.1"/>
</dbReference>
<dbReference type="Pfam" id="PF08883">
    <property type="entry name" value="DOPA_dioxygen"/>
    <property type="match status" value="1"/>
</dbReference>
<sequence length="91" mass="10381">MDMPVNSHANYHAHFYQAHVEALRTSINAELGLYVGNFNTKPVGPHPQWSFQASFTADDFDVFVSWCIEHRQEISVLLHAVTGDDLRDHTE</sequence>
<dbReference type="SUPFAM" id="SSF143410">
    <property type="entry name" value="DOPA-like"/>
    <property type="match status" value="1"/>
</dbReference>
<dbReference type="OrthoDB" id="572228at2"/>
<reference evidence="2" key="1">
    <citation type="submission" date="2018-05" db="EMBL/GenBank/DDBJ databases">
        <authorList>
            <person name="Cea G.-C."/>
            <person name="William W."/>
        </authorList>
    </citation>
    <scope>NUCLEOTIDE SEQUENCE [LARGE SCALE GENOMIC DNA]</scope>
    <source>
        <strain evidence="2">DB21MT 5</strain>
    </source>
</reference>
<dbReference type="InterPro" id="IPR023389">
    <property type="entry name" value="DOPA-like_sf"/>
</dbReference>
<accession>A0A330LM22</accession>
<dbReference type="PANTHER" id="PTHR36423">
    <property type="entry name" value="AFR070WP"/>
    <property type="match status" value="1"/>
</dbReference>
<name>A0A330LM22_9GAMM</name>